<proteinExistence type="predicted"/>
<reference evidence="1 2" key="1">
    <citation type="submission" date="2018-05" db="EMBL/GenBank/DDBJ databases">
        <title>Marinilabilia rubrum sp. nov., isolated from saltern sediment.</title>
        <authorList>
            <person name="Zhang R."/>
        </authorList>
    </citation>
    <scope>NUCLEOTIDE SEQUENCE [LARGE SCALE GENOMIC DNA]</scope>
    <source>
        <strain evidence="1 2">WTE16</strain>
    </source>
</reference>
<protein>
    <submittedName>
        <fullName evidence="1">Uncharacterized protein</fullName>
    </submittedName>
</protein>
<name>A0A2U2BB92_9BACT</name>
<evidence type="ECO:0000313" key="2">
    <source>
        <dbReference type="Proteomes" id="UP000244956"/>
    </source>
</evidence>
<gene>
    <name evidence="1" type="ORF">DDZ16_05150</name>
</gene>
<dbReference type="AlphaFoldDB" id="A0A2U2BB92"/>
<evidence type="ECO:0000313" key="1">
    <source>
        <dbReference type="EMBL" id="PWE00328.1"/>
    </source>
</evidence>
<dbReference type="EMBL" id="QEWP01000003">
    <property type="protein sequence ID" value="PWE00328.1"/>
    <property type="molecule type" value="Genomic_DNA"/>
</dbReference>
<keyword evidence="2" id="KW-1185">Reference proteome</keyword>
<organism evidence="1 2">
    <name type="scientific">Marinilabilia rubra</name>
    <dbReference type="NCBI Taxonomy" id="2162893"/>
    <lineage>
        <taxon>Bacteria</taxon>
        <taxon>Pseudomonadati</taxon>
        <taxon>Bacteroidota</taxon>
        <taxon>Bacteroidia</taxon>
        <taxon>Marinilabiliales</taxon>
        <taxon>Marinilabiliaceae</taxon>
        <taxon>Marinilabilia</taxon>
    </lineage>
</organism>
<accession>A0A2U2BB92</accession>
<dbReference type="Proteomes" id="UP000244956">
    <property type="component" value="Unassembled WGS sequence"/>
</dbReference>
<comment type="caution">
    <text evidence="1">The sequence shown here is derived from an EMBL/GenBank/DDBJ whole genome shotgun (WGS) entry which is preliminary data.</text>
</comment>
<sequence>MGTVVFIIPFNLFHVRKHTFAVGCENFRVGIQFKLFDEGLLVMPFQIVNYAFFKTMLSTL</sequence>